<organism evidence="2 3">
    <name type="scientific">Neglectibacter timonensis</name>
    <dbReference type="NCBI Taxonomy" id="1776382"/>
    <lineage>
        <taxon>Bacteria</taxon>
        <taxon>Bacillati</taxon>
        <taxon>Bacillota</taxon>
        <taxon>Clostridia</taxon>
        <taxon>Eubacteriales</taxon>
        <taxon>Oscillospiraceae</taxon>
        <taxon>Neglectibacter</taxon>
    </lineage>
</organism>
<keyword evidence="1" id="KW-0812">Transmembrane</keyword>
<dbReference type="Proteomes" id="UP001524473">
    <property type="component" value="Unassembled WGS sequence"/>
</dbReference>
<dbReference type="EMBL" id="JANFZH010000008">
    <property type="protein sequence ID" value="MCQ4839290.1"/>
    <property type="molecule type" value="Genomic_DNA"/>
</dbReference>
<accession>A0ABT1RX83</accession>
<evidence type="ECO:0000313" key="3">
    <source>
        <dbReference type="Proteomes" id="UP001524473"/>
    </source>
</evidence>
<name>A0ABT1RX83_9FIRM</name>
<keyword evidence="1" id="KW-0472">Membrane</keyword>
<gene>
    <name evidence="2" type="ORF">NE695_05095</name>
</gene>
<keyword evidence="3" id="KW-1185">Reference proteome</keyword>
<protein>
    <submittedName>
        <fullName evidence="2">Uncharacterized protein</fullName>
    </submittedName>
</protein>
<dbReference type="GeneID" id="90531041"/>
<evidence type="ECO:0000313" key="2">
    <source>
        <dbReference type="EMBL" id="MCQ4839290.1"/>
    </source>
</evidence>
<dbReference type="RefSeq" id="WP_066860063.1">
    <property type="nucleotide sequence ID" value="NZ_CABKVV010000009.1"/>
</dbReference>
<reference evidence="2 3" key="1">
    <citation type="submission" date="2022-06" db="EMBL/GenBank/DDBJ databases">
        <title>Isolation of gut microbiota from human fecal samples.</title>
        <authorList>
            <person name="Pamer E.G."/>
            <person name="Barat B."/>
            <person name="Waligurski E."/>
            <person name="Medina S."/>
            <person name="Paddock L."/>
            <person name="Mostad J."/>
        </authorList>
    </citation>
    <scope>NUCLEOTIDE SEQUENCE [LARGE SCALE GENOMIC DNA]</scope>
    <source>
        <strain evidence="2 3">DFI.9.73</strain>
    </source>
</reference>
<evidence type="ECO:0000256" key="1">
    <source>
        <dbReference type="SAM" id="Phobius"/>
    </source>
</evidence>
<sequence>MKRQNRGAWRVFFFSFAAALCLFILGIGFVLVDYQGRKLSFGDDQPPFQVVEHQDGTADLKIKLMGKETELDVTAFDKMLKFICEFGCLPHS</sequence>
<comment type="caution">
    <text evidence="2">The sequence shown here is derived from an EMBL/GenBank/DDBJ whole genome shotgun (WGS) entry which is preliminary data.</text>
</comment>
<feature type="transmembrane region" description="Helical" evidence="1">
    <location>
        <begin position="12"/>
        <end position="32"/>
    </location>
</feature>
<proteinExistence type="predicted"/>
<keyword evidence="1" id="KW-1133">Transmembrane helix</keyword>